<gene>
    <name evidence="1" type="ORF">AQUCO_09600006v1</name>
</gene>
<dbReference type="InParanoid" id="A0A2G5C4C7"/>
<dbReference type="AlphaFoldDB" id="A0A2G5C4C7"/>
<reference evidence="1 2" key="1">
    <citation type="submission" date="2017-09" db="EMBL/GenBank/DDBJ databases">
        <title>WGS assembly of Aquilegia coerulea Goldsmith.</title>
        <authorList>
            <person name="Hodges S."/>
            <person name="Kramer E."/>
            <person name="Nordborg M."/>
            <person name="Tomkins J."/>
            <person name="Borevitz J."/>
            <person name="Derieg N."/>
            <person name="Yan J."/>
            <person name="Mihaltcheva S."/>
            <person name="Hayes R.D."/>
            <person name="Rokhsar D."/>
        </authorList>
    </citation>
    <scope>NUCLEOTIDE SEQUENCE [LARGE SCALE GENOMIC DNA]</scope>
    <source>
        <strain evidence="2">cv. Goldsmith</strain>
    </source>
</reference>
<keyword evidence="2" id="KW-1185">Reference proteome</keyword>
<organism evidence="1 2">
    <name type="scientific">Aquilegia coerulea</name>
    <name type="common">Rocky mountain columbine</name>
    <dbReference type="NCBI Taxonomy" id="218851"/>
    <lineage>
        <taxon>Eukaryota</taxon>
        <taxon>Viridiplantae</taxon>
        <taxon>Streptophyta</taxon>
        <taxon>Embryophyta</taxon>
        <taxon>Tracheophyta</taxon>
        <taxon>Spermatophyta</taxon>
        <taxon>Magnoliopsida</taxon>
        <taxon>Ranunculales</taxon>
        <taxon>Ranunculaceae</taxon>
        <taxon>Thalictroideae</taxon>
        <taxon>Aquilegia</taxon>
    </lineage>
</organism>
<dbReference type="Proteomes" id="UP000230069">
    <property type="component" value="Unassembled WGS sequence"/>
</dbReference>
<accession>A0A2G5C4C7</accession>
<dbReference type="OrthoDB" id="192402at2759"/>
<name>A0A2G5C4C7_AQUCA</name>
<dbReference type="SUPFAM" id="SSF81383">
    <property type="entry name" value="F-box domain"/>
    <property type="match status" value="1"/>
</dbReference>
<proteinExistence type="predicted"/>
<protein>
    <recommendedName>
        <fullName evidence="3">F-box domain-containing protein</fullName>
    </recommendedName>
</protein>
<evidence type="ECO:0000313" key="2">
    <source>
        <dbReference type="Proteomes" id="UP000230069"/>
    </source>
</evidence>
<dbReference type="EMBL" id="KZ305113">
    <property type="protein sequence ID" value="PIA26148.1"/>
    <property type="molecule type" value="Genomic_DNA"/>
</dbReference>
<evidence type="ECO:0000313" key="1">
    <source>
        <dbReference type="EMBL" id="PIA26148.1"/>
    </source>
</evidence>
<evidence type="ECO:0008006" key="3">
    <source>
        <dbReference type="Google" id="ProtNLM"/>
    </source>
</evidence>
<sequence length="129" mass="15452">MHDVCSFSICCKRFNYLSNEDIVWSTLLTLHFPQIPNEHELSSLKSFYKDSFTRFNRLKRKAFAVNDKLNQISGIPINWETERLESCDELERKTQELEKRSMELWDNYVQNILDNNEVELIMMEEEPVI</sequence>
<dbReference type="InterPro" id="IPR036047">
    <property type="entry name" value="F-box-like_dom_sf"/>
</dbReference>